<dbReference type="HOGENOM" id="CLU_1461287_0_0_1"/>
<accession>W7HLL5</accession>
<reference evidence="2 3" key="1">
    <citation type="submission" date="2013-05" db="EMBL/GenBank/DDBJ databases">
        <title>Drechslerella stenobrocha genome reveals carnivorous origination and mechanical trapping mechanism of predatory fungi.</title>
        <authorList>
            <person name="Liu X."/>
            <person name="Zhang W."/>
            <person name="Liu K."/>
        </authorList>
    </citation>
    <scope>NUCLEOTIDE SEQUENCE [LARGE SCALE GENOMIC DNA]</scope>
    <source>
        <strain evidence="2 3">248</strain>
    </source>
</reference>
<organism evidence="2 3">
    <name type="scientific">Drechslerella stenobrocha 248</name>
    <dbReference type="NCBI Taxonomy" id="1043628"/>
    <lineage>
        <taxon>Eukaryota</taxon>
        <taxon>Fungi</taxon>
        <taxon>Dikarya</taxon>
        <taxon>Ascomycota</taxon>
        <taxon>Pezizomycotina</taxon>
        <taxon>Orbiliomycetes</taxon>
        <taxon>Orbiliales</taxon>
        <taxon>Orbiliaceae</taxon>
        <taxon>Drechslerella</taxon>
    </lineage>
</organism>
<dbReference type="EMBL" id="KI966448">
    <property type="protein sequence ID" value="EWC43954.1"/>
    <property type="molecule type" value="Genomic_DNA"/>
</dbReference>
<dbReference type="AlphaFoldDB" id="W7HLL5"/>
<proteinExistence type="predicted"/>
<evidence type="ECO:0000256" key="1">
    <source>
        <dbReference type="SAM" id="MobiDB-lite"/>
    </source>
</evidence>
<dbReference type="Proteomes" id="UP000024837">
    <property type="component" value="Unassembled WGS sequence"/>
</dbReference>
<gene>
    <name evidence="2" type="ORF">DRE_01306</name>
</gene>
<feature type="compositionally biased region" description="Polar residues" evidence="1">
    <location>
        <begin position="71"/>
        <end position="90"/>
    </location>
</feature>
<evidence type="ECO:0000313" key="2">
    <source>
        <dbReference type="EMBL" id="EWC43954.1"/>
    </source>
</evidence>
<keyword evidence="3" id="KW-1185">Reference proteome</keyword>
<feature type="compositionally biased region" description="Basic and acidic residues" evidence="1">
    <location>
        <begin position="21"/>
        <end position="31"/>
    </location>
</feature>
<feature type="compositionally biased region" description="Polar residues" evidence="1">
    <location>
        <begin position="51"/>
        <end position="62"/>
    </location>
</feature>
<feature type="region of interest" description="Disordered" evidence="1">
    <location>
        <begin position="1"/>
        <end position="101"/>
    </location>
</feature>
<evidence type="ECO:0000313" key="3">
    <source>
        <dbReference type="Proteomes" id="UP000024837"/>
    </source>
</evidence>
<protein>
    <submittedName>
        <fullName evidence="2">Uncharacterized protein</fullName>
    </submittedName>
</protein>
<sequence length="185" mass="20295">MLKLYKSLSKADSTDQTGSQPDEHLNSKDPELPVEQNPNGHPELPKEMMPSDTQSSGCQDGSASEDGGPSVSRQCTCQTPCTFTSDPSQASDDEGSNELSQAITEELLDDPEMYSPQFTPRVAADGSFAWSGYLCTCELHHRYPRHLEVSDDPDTDDIVVSVEDGENIEDRHSHTLAYVGAWDRS</sequence>
<name>W7HLL5_9PEZI</name>
<feature type="compositionally biased region" description="Polar residues" evidence="1">
    <location>
        <begin position="10"/>
        <end position="20"/>
    </location>
</feature>